<evidence type="ECO:0000256" key="5">
    <source>
        <dbReference type="ARBA" id="ARBA00022692"/>
    </source>
</evidence>
<evidence type="ECO:0000256" key="6">
    <source>
        <dbReference type="ARBA" id="ARBA00022723"/>
    </source>
</evidence>
<dbReference type="GO" id="GO:0005886">
    <property type="term" value="C:plasma membrane"/>
    <property type="evidence" value="ECO:0007669"/>
    <property type="project" value="UniProtKB-SubCell"/>
</dbReference>
<keyword evidence="20" id="KW-1185">Reference proteome</keyword>
<keyword evidence="5 14" id="KW-0812">Transmembrane</keyword>
<evidence type="ECO:0000256" key="1">
    <source>
        <dbReference type="ARBA" id="ARBA00004651"/>
    </source>
</evidence>
<evidence type="ECO:0000256" key="10">
    <source>
        <dbReference type="ARBA" id="ARBA00022989"/>
    </source>
</evidence>
<comment type="subcellular location">
    <subcellularLocation>
        <location evidence="1 14">Cell membrane</location>
        <topology evidence="1 14">Multi-pass membrane protein</topology>
    </subcellularLocation>
</comment>
<feature type="transmembrane region" description="Helical" evidence="14">
    <location>
        <begin position="80"/>
        <end position="98"/>
    </location>
</feature>
<keyword evidence="12" id="KW-0129">CBS domain</keyword>
<dbReference type="AlphaFoldDB" id="A0A917VN05"/>
<keyword evidence="8 14" id="KW-0378">Hydrolase</keyword>
<evidence type="ECO:0000259" key="17">
    <source>
        <dbReference type="Pfam" id="PF00571"/>
    </source>
</evidence>
<evidence type="ECO:0000256" key="3">
    <source>
        <dbReference type="ARBA" id="ARBA00022475"/>
    </source>
</evidence>
<evidence type="ECO:0000256" key="13">
    <source>
        <dbReference type="ARBA" id="ARBA00023136"/>
    </source>
</evidence>
<evidence type="ECO:0000256" key="4">
    <source>
        <dbReference type="ARBA" id="ARBA00022670"/>
    </source>
</evidence>
<keyword evidence="7" id="KW-0677">Repeat</keyword>
<feature type="transmembrane region" description="Helical" evidence="14">
    <location>
        <begin position="137"/>
        <end position="158"/>
    </location>
</feature>
<feature type="transmembrane region" description="Helical" evidence="14">
    <location>
        <begin position="49"/>
        <end position="68"/>
    </location>
</feature>
<feature type="transmembrane region" description="Helical" evidence="14">
    <location>
        <begin position="206"/>
        <end position="225"/>
    </location>
</feature>
<dbReference type="PANTHER" id="PTHR39188:SF3">
    <property type="entry name" value="STAGE IV SPORULATION PROTEIN FB"/>
    <property type="match status" value="1"/>
</dbReference>
<evidence type="ECO:0000256" key="14">
    <source>
        <dbReference type="PIRNR" id="PIRNR006404"/>
    </source>
</evidence>
<dbReference type="Pfam" id="PF02163">
    <property type="entry name" value="Peptidase_M50"/>
    <property type="match status" value="2"/>
</dbReference>
<dbReference type="InterPro" id="IPR016483">
    <property type="entry name" value="UCP006404_Pept_M50_CBS"/>
</dbReference>
<feature type="domain" description="CBS" evidence="17">
    <location>
        <begin position="327"/>
        <end position="365"/>
    </location>
</feature>
<feature type="binding site" evidence="16">
    <location>
        <position position="67"/>
    </location>
    <ligand>
        <name>Zn(2+)</name>
        <dbReference type="ChEBI" id="CHEBI:29105"/>
        <note>catalytic</note>
    </ligand>
</feature>
<dbReference type="SUPFAM" id="SSF54631">
    <property type="entry name" value="CBS-domain pair"/>
    <property type="match status" value="1"/>
</dbReference>
<dbReference type="InterPro" id="IPR046342">
    <property type="entry name" value="CBS_dom_sf"/>
</dbReference>
<evidence type="ECO:0000256" key="11">
    <source>
        <dbReference type="ARBA" id="ARBA00023049"/>
    </source>
</evidence>
<name>A0A917VN05_9ACTN</name>
<dbReference type="GO" id="GO:0046872">
    <property type="term" value="F:metal ion binding"/>
    <property type="evidence" value="ECO:0007669"/>
    <property type="project" value="UniProtKB-UniRule"/>
</dbReference>
<dbReference type="InterPro" id="IPR008915">
    <property type="entry name" value="Peptidase_M50"/>
</dbReference>
<comment type="caution">
    <text evidence="19">The sequence shown here is derived from an EMBL/GenBank/DDBJ whole genome shotgun (WGS) entry which is preliminary data.</text>
</comment>
<reference evidence="19" key="2">
    <citation type="submission" date="2020-09" db="EMBL/GenBank/DDBJ databases">
        <authorList>
            <person name="Sun Q."/>
            <person name="Ohkuma M."/>
        </authorList>
    </citation>
    <scope>NUCLEOTIDE SEQUENCE</scope>
    <source>
        <strain evidence="19">JCM 13064</strain>
    </source>
</reference>
<keyword evidence="10 14" id="KW-1133">Transmembrane helix</keyword>
<evidence type="ECO:0000256" key="2">
    <source>
        <dbReference type="ARBA" id="ARBA00007931"/>
    </source>
</evidence>
<sequence length="387" mass="41314">MRQSLRLGHVAGIPVGAHWSTLVIAVLIGAVLAVSVLPQEAPGEEAVRYWLVAAAAAIVFLASLLAHELAHALVARRRGIAVRSITLWLLGGITEFAGEEARTPKDEFRVSVAGPLASLLASGVFFLVALPLRGPAVLVSAVWWLALMNAVLAVFNMLPGAPLDGGRVLHAFLWHRHRDRARADRSVAKAGQALGMTLIAIGGLELILLGWTGGLWLMLVGWFLAGAARSEGLVRIAHRGFQGWRVRDVMTASPEVAPGWQDVEEFVENVALRSRQSVFPVVDFSGRATGVLTMQALAAVPAEVRHGRRVASVSASLPADHVLTPDEDAEHIMRLGTFTGDLVAVVAEDGRVVGMVTTADLARSLQQAILRTGVPRHPHNGQRPLQG</sequence>
<keyword evidence="6 14" id="KW-0479">Metal-binding</keyword>
<keyword evidence="3 14" id="KW-1003">Cell membrane</keyword>
<comment type="similarity">
    <text evidence="2 14">Belongs to the peptidase M50B family.</text>
</comment>
<gene>
    <name evidence="19" type="ORF">GCM10007964_48370</name>
</gene>
<keyword evidence="13 14" id="KW-0472">Membrane</keyword>
<keyword evidence="9 14" id="KW-0862">Zinc</keyword>
<evidence type="ECO:0000256" key="16">
    <source>
        <dbReference type="PIRSR" id="PIRSR006404-2"/>
    </source>
</evidence>
<reference evidence="19" key="1">
    <citation type="journal article" date="2014" name="Int. J. Syst. Evol. Microbiol.">
        <title>Complete genome sequence of Corynebacterium casei LMG S-19264T (=DSM 44701T), isolated from a smear-ripened cheese.</title>
        <authorList>
            <consortium name="US DOE Joint Genome Institute (JGI-PGF)"/>
            <person name="Walter F."/>
            <person name="Albersmeier A."/>
            <person name="Kalinowski J."/>
            <person name="Ruckert C."/>
        </authorList>
    </citation>
    <scope>NUCLEOTIDE SEQUENCE</scope>
    <source>
        <strain evidence="19">JCM 13064</strain>
    </source>
</reference>
<dbReference type="InterPro" id="IPR000644">
    <property type="entry name" value="CBS_dom"/>
</dbReference>
<evidence type="ECO:0000313" key="19">
    <source>
        <dbReference type="EMBL" id="GGL00599.1"/>
    </source>
</evidence>
<feature type="transmembrane region" description="Helical" evidence="14">
    <location>
        <begin position="12"/>
        <end position="37"/>
    </location>
</feature>
<organism evidence="19 20">
    <name type="scientific">Sphaerisporangium melleum</name>
    <dbReference type="NCBI Taxonomy" id="321316"/>
    <lineage>
        <taxon>Bacteria</taxon>
        <taxon>Bacillati</taxon>
        <taxon>Actinomycetota</taxon>
        <taxon>Actinomycetes</taxon>
        <taxon>Streptosporangiales</taxon>
        <taxon>Streptosporangiaceae</taxon>
        <taxon>Sphaerisporangium</taxon>
    </lineage>
</organism>
<feature type="binding site" evidence="16">
    <location>
        <position position="164"/>
    </location>
    <ligand>
        <name>Zn(2+)</name>
        <dbReference type="ChEBI" id="CHEBI:29105"/>
        <note>catalytic</note>
    </ligand>
</feature>
<dbReference type="RefSeq" id="WP_189165323.1">
    <property type="nucleotide sequence ID" value="NZ_BMNT01000028.1"/>
</dbReference>
<feature type="transmembrane region" description="Helical" evidence="14">
    <location>
        <begin position="110"/>
        <end position="130"/>
    </location>
</feature>
<dbReference type="CDD" id="cd06164">
    <property type="entry name" value="S2P-M50_SpoIVFB_CBS"/>
    <property type="match status" value="1"/>
</dbReference>
<dbReference type="Proteomes" id="UP000645217">
    <property type="component" value="Unassembled WGS sequence"/>
</dbReference>
<dbReference type="PANTHER" id="PTHR39188">
    <property type="entry name" value="MEMBRANE-ASSOCIATED ZINC METALLOPROTEASE M50B"/>
    <property type="match status" value="1"/>
</dbReference>
<evidence type="ECO:0000256" key="8">
    <source>
        <dbReference type="ARBA" id="ARBA00022801"/>
    </source>
</evidence>
<keyword evidence="4 14" id="KW-0645">Protease</keyword>
<evidence type="ECO:0000256" key="12">
    <source>
        <dbReference type="ARBA" id="ARBA00023122"/>
    </source>
</evidence>
<proteinExistence type="inferred from homology"/>
<dbReference type="Pfam" id="PF00571">
    <property type="entry name" value="CBS"/>
    <property type="match status" value="1"/>
</dbReference>
<dbReference type="Gene3D" id="3.10.580.10">
    <property type="entry name" value="CBS-domain"/>
    <property type="match status" value="1"/>
</dbReference>
<evidence type="ECO:0000313" key="20">
    <source>
        <dbReference type="Proteomes" id="UP000645217"/>
    </source>
</evidence>
<protein>
    <recommendedName>
        <fullName evidence="14">Zinc metalloprotease</fullName>
    </recommendedName>
</protein>
<dbReference type="GO" id="GO:0008237">
    <property type="term" value="F:metallopeptidase activity"/>
    <property type="evidence" value="ECO:0007669"/>
    <property type="project" value="UniProtKB-UniRule"/>
</dbReference>
<comment type="cofactor">
    <cofactor evidence="14 16">
        <name>Zn(2+)</name>
        <dbReference type="ChEBI" id="CHEBI:29105"/>
    </cofactor>
    <text evidence="14 16">Binds 1 zinc ion per subunit.</text>
</comment>
<dbReference type="EMBL" id="BMNT01000028">
    <property type="protein sequence ID" value="GGL00599.1"/>
    <property type="molecule type" value="Genomic_DNA"/>
</dbReference>
<feature type="binding site" evidence="16">
    <location>
        <position position="71"/>
    </location>
    <ligand>
        <name>Zn(2+)</name>
        <dbReference type="ChEBI" id="CHEBI:29105"/>
        <note>catalytic</note>
    </ligand>
</feature>
<feature type="domain" description="Peptidase M50" evidence="18">
    <location>
        <begin position="56"/>
        <end position="130"/>
    </location>
</feature>
<evidence type="ECO:0000259" key="18">
    <source>
        <dbReference type="Pfam" id="PF02163"/>
    </source>
</evidence>
<feature type="active site" evidence="15">
    <location>
        <position position="68"/>
    </location>
</feature>
<evidence type="ECO:0000256" key="9">
    <source>
        <dbReference type="ARBA" id="ARBA00022833"/>
    </source>
</evidence>
<feature type="domain" description="Peptidase M50" evidence="18">
    <location>
        <begin position="138"/>
        <end position="197"/>
    </location>
</feature>
<evidence type="ECO:0000256" key="15">
    <source>
        <dbReference type="PIRSR" id="PIRSR006404-1"/>
    </source>
</evidence>
<keyword evidence="11 14" id="KW-0482">Metalloprotease</keyword>
<evidence type="ECO:0000256" key="7">
    <source>
        <dbReference type="ARBA" id="ARBA00022737"/>
    </source>
</evidence>
<dbReference type="PIRSF" id="PIRSF006404">
    <property type="entry name" value="UCP006404_Pept_M50_CBS"/>
    <property type="match status" value="1"/>
</dbReference>
<accession>A0A917VN05</accession>
<dbReference type="GO" id="GO:0006508">
    <property type="term" value="P:proteolysis"/>
    <property type="evidence" value="ECO:0007669"/>
    <property type="project" value="UniProtKB-KW"/>
</dbReference>